<name>A0A8H6A5P0_PETAA</name>
<evidence type="ECO:0000313" key="1">
    <source>
        <dbReference type="EMBL" id="KAF5861066.1"/>
    </source>
</evidence>
<reference evidence="1 2" key="1">
    <citation type="submission" date="2019-04" db="EMBL/GenBank/DDBJ databases">
        <title>Aspergillus burnettii sp. nov., novel species from soil in southeast Queensland.</title>
        <authorList>
            <person name="Gilchrist C.L.M."/>
            <person name="Pitt J.I."/>
            <person name="Lange L."/>
            <person name="Lacey H.J."/>
            <person name="Vuong D."/>
            <person name="Midgley D.J."/>
            <person name="Greenfield P."/>
            <person name="Bradbury M."/>
            <person name="Lacey E."/>
            <person name="Busk P.K."/>
            <person name="Pilgaard B."/>
            <person name="Chooi Y.H."/>
            <person name="Piggott A.M."/>
        </authorList>
    </citation>
    <scope>NUCLEOTIDE SEQUENCE [LARGE SCALE GENOMIC DNA]</scope>
    <source>
        <strain evidence="1 2">FRR 5400</strain>
    </source>
</reference>
<organism evidence="1 2">
    <name type="scientific">Petromyces alliaceus</name>
    <name type="common">Aspergillus alliaceus</name>
    <dbReference type="NCBI Taxonomy" id="209559"/>
    <lineage>
        <taxon>Eukaryota</taxon>
        <taxon>Fungi</taxon>
        <taxon>Dikarya</taxon>
        <taxon>Ascomycota</taxon>
        <taxon>Pezizomycotina</taxon>
        <taxon>Eurotiomycetes</taxon>
        <taxon>Eurotiomycetidae</taxon>
        <taxon>Eurotiales</taxon>
        <taxon>Aspergillaceae</taxon>
        <taxon>Aspergillus</taxon>
        <taxon>Aspergillus subgen. Circumdati</taxon>
    </lineage>
</organism>
<dbReference type="EMBL" id="SPNV01000110">
    <property type="protein sequence ID" value="KAF5861066.1"/>
    <property type="molecule type" value="Genomic_DNA"/>
</dbReference>
<protein>
    <submittedName>
        <fullName evidence="1">Uncharacterized protein</fullName>
    </submittedName>
</protein>
<sequence>MGPLLALSLSSSGLDKSSAVYPEHSDRHLRSSIAGSDQQHLAGPGSIIKSVLQGVEAVGSASEVVAGWSGHPRDEVAI</sequence>
<gene>
    <name evidence="1" type="ORF">ETB97_000755</name>
</gene>
<evidence type="ECO:0000313" key="2">
    <source>
        <dbReference type="Proteomes" id="UP000541154"/>
    </source>
</evidence>
<dbReference type="Proteomes" id="UP000541154">
    <property type="component" value="Unassembled WGS sequence"/>
</dbReference>
<dbReference type="AlphaFoldDB" id="A0A8H6A5P0"/>
<keyword evidence="2" id="KW-1185">Reference proteome</keyword>
<comment type="caution">
    <text evidence="1">The sequence shown here is derived from an EMBL/GenBank/DDBJ whole genome shotgun (WGS) entry which is preliminary data.</text>
</comment>
<accession>A0A8H6A5P0</accession>
<proteinExistence type="predicted"/>